<organism evidence="7">
    <name type="scientific">Hirondellea gigas</name>
    <dbReference type="NCBI Taxonomy" id="1518452"/>
    <lineage>
        <taxon>Eukaryota</taxon>
        <taxon>Metazoa</taxon>
        <taxon>Ecdysozoa</taxon>
        <taxon>Arthropoda</taxon>
        <taxon>Crustacea</taxon>
        <taxon>Multicrustacea</taxon>
        <taxon>Malacostraca</taxon>
        <taxon>Eumalacostraca</taxon>
        <taxon>Peracarida</taxon>
        <taxon>Amphipoda</taxon>
        <taxon>Amphilochidea</taxon>
        <taxon>Lysianassida</taxon>
        <taxon>Lysianassidira</taxon>
        <taxon>Lysianassoidea</taxon>
        <taxon>Lysianassidae</taxon>
        <taxon>Hirondellea</taxon>
    </lineage>
</organism>
<comment type="subcellular location">
    <subcellularLocation>
        <location evidence="1">Cell outer membrane</location>
    </subcellularLocation>
</comment>
<sequence length="204" mass="22107">MKKILLGILVIAALSACSSSEEKMDIPTQVQNLNKAVKINTQALMDIKSQNENVKSQLEIGQKETAIIAAHMKMVKAFEGTGVVVTKIDGKLHLSLPGDSTFKSSESILNKNIKTILDPISETLINYLGTNAMIKGYTDSTGSKEFNQTLSVDRATIVSDYLINQGVESSRIETVGVGSSDPIDDNNTETGKALNRRIDITISY</sequence>
<evidence type="ECO:0000256" key="2">
    <source>
        <dbReference type="ARBA" id="ARBA00022729"/>
    </source>
</evidence>
<dbReference type="InterPro" id="IPR050330">
    <property type="entry name" value="Bact_OuterMem_StrucFunc"/>
</dbReference>
<accession>A0A6A7G4S1</accession>
<dbReference type="EMBL" id="IACT01006926">
    <property type="protein sequence ID" value="LAC26048.1"/>
    <property type="molecule type" value="mRNA"/>
</dbReference>
<dbReference type="InterPro" id="IPR006664">
    <property type="entry name" value="OMP_bac"/>
</dbReference>
<dbReference type="AlphaFoldDB" id="A0A6A7G4S1"/>
<evidence type="ECO:0000259" key="6">
    <source>
        <dbReference type="PROSITE" id="PS51123"/>
    </source>
</evidence>
<dbReference type="InterPro" id="IPR012640">
    <property type="entry name" value="Membr_lipoprot_lipid_attach_CS"/>
</dbReference>
<proteinExistence type="evidence at transcript level"/>
<feature type="signal peptide" evidence="5">
    <location>
        <begin position="1"/>
        <end position="20"/>
    </location>
</feature>
<evidence type="ECO:0000313" key="7">
    <source>
        <dbReference type="EMBL" id="LAC26048.1"/>
    </source>
</evidence>
<dbReference type="InterPro" id="IPR006665">
    <property type="entry name" value="OmpA-like"/>
</dbReference>
<keyword evidence="3" id="KW-0472">Membrane</keyword>
<evidence type="ECO:0000256" key="4">
    <source>
        <dbReference type="ARBA" id="ARBA00023237"/>
    </source>
</evidence>
<dbReference type="GO" id="GO:0016020">
    <property type="term" value="C:membrane"/>
    <property type="evidence" value="ECO:0007669"/>
    <property type="project" value="InterPro"/>
</dbReference>
<name>A0A6A7G4S1_9CRUS</name>
<dbReference type="InterPro" id="IPR036737">
    <property type="entry name" value="OmpA-like_sf"/>
</dbReference>
<dbReference type="PROSITE" id="PS51123">
    <property type="entry name" value="OMPA_2"/>
    <property type="match status" value="1"/>
</dbReference>
<dbReference type="SUPFAM" id="SSF103088">
    <property type="entry name" value="OmpA-like"/>
    <property type="match status" value="1"/>
</dbReference>
<reference evidence="7" key="1">
    <citation type="submission" date="2017-11" db="EMBL/GenBank/DDBJ databases">
        <title>The sensing device of the deep-sea amphipod.</title>
        <authorList>
            <person name="Kobayashi H."/>
            <person name="Nagahama T."/>
            <person name="Arai W."/>
            <person name="Sasagawa Y."/>
            <person name="Umeda M."/>
            <person name="Hayashi T."/>
            <person name="Nikaido I."/>
            <person name="Watanabe H."/>
            <person name="Oguri K."/>
            <person name="Kitazato H."/>
            <person name="Fujioka K."/>
            <person name="Kido Y."/>
            <person name="Takami H."/>
        </authorList>
    </citation>
    <scope>NUCLEOTIDE SEQUENCE</scope>
    <source>
        <tissue evidence="7">Whole body</tissue>
    </source>
</reference>
<keyword evidence="2 5" id="KW-0732">Signal</keyword>
<dbReference type="Gene3D" id="3.30.1330.60">
    <property type="entry name" value="OmpA-like domain"/>
    <property type="match status" value="1"/>
</dbReference>
<protein>
    <recommendedName>
        <fullName evidence="6">OmpA-like domain-containing protein</fullName>
    </recommendedName>
</protein>
<dbReference type="Pfam" id="PF08139">
    <property type="entry name" value="LPAM_1"/>
    <property type="match status" value="1"/>
</dbReference>
<dbReference type="PROSITE" id="PS51257">
    <property type="entry name" value="PROKAR_LIPOPROTEIN"/>
    <property type="match status" value="1"/>
</dbReference>
<dbReference type="PANTHER" id="PTHR30329:SF21">
    <property type="entry name" value="LIPOPROTEIN YIAD-RELATED"/>
    <property type="match status" value="1"/>
</dbReference>
<feature type="domain" description="OmpA-like" evidence="6">
    <location>
        <begin position="89"/>
        <end position="204"/>
    </location>
</feature>
<evidence type="ECO:0000256" key="1">
    <source>
        <dbReference type="ARBA" id="ARBA00004442"/>
    </source>
</evidence>
<evidence type="ECO:0000256" key="3">
    <source>
        <dbReference type="ARBA" id="ARBA00023136"/>
    </source>
</evidence>
<evidence type="ECO:0000256" key="5">
    <source>
        <dbReference type="SAM" id="SignalP"/>
    </source>
</evidence>
<dbReference type="CDD" id="cd07185">
    <property type="entry name" value="OmpA_C-like"/>
    <property type="match status" value="1"/>
</dbReference>
<dbReference type="PANTHER" id="PTHR30329">
    <property type="entry name" value="STATOR ELEMENT OF FLAGELLAR MOTOR COMPLEX"/>
    <property type="match status" value="1"/>
</dbReference>
<dbReference type="Pfam" id="PF00691">
    <property type="entry name" value="OmpA"/>
    <property type="match status" value="1"/>
</dbReference>
<keyword evidence="4" id="KW-0998">Cell outer membrane</keyword>
<dbReference type="PRINTS" id="PR01021">
    <property type="entry name" value="OMPADOMAIN"/>
</dbReference>
<feature type="chain" id="PRO_5025553834" description="OmpA-like domain-containing protein" evidence="5">
    <location>
        <begin position="21"/>
        <end position="204"/>
    </location>
</feature>
<dbReference type="PRINTS" id="PR01023">
    <property type="entry name" value="NAFLGMOTY"/>
</dbReference>